<comment type="caution">
    <text evidence="1">The sequence shown here is derived from an EMBL/GenBank/DDBJ whole genome shotgun (WGS) entry which is preliminary data.</text>
</comment>
<gene>
    <name evidence="1" type="ORF">HPB48_013015</name>
</gene>
<reference evidence="1 2" key="1">
    <citation type="journal article" date="2020" name="Cell">
        <title>Large-Scale Comparative Analyses of Tick Genomes Elucidate Their Genetic Diversity and Vector Capacities.</title>
        <authorList>
            <consortium name="Tick Genome and Microbiome Consortium (TIGMIC)"/>
            <person name="Jia N."/>
            <person name="Wang J."/>
            <person name="Shi W."/>
            <person name="Du L."/>
            <person name="Sun Y."/>
            <person name="Zhan W."/>
            <person name="Jiang J.F."/>
            <person name="Wang Q."/>
            <person name="Zhang B."/>
            <person name="Ji P."/>
            <person name="Bell-Sakyi L."/>
            <person name="Cui X.M."/>
            <person name="Yuan T.T."/>
            <person name="Jiang B.G."/>
            <person name="Yang W.F."/>
            <person name="Lam T.T."/>
            <person name="Chang Q.C."/>
            <person name="Ding S.J."/>
            <person name="Wang X.J."/>
            <person name="Zhu J.G."/>
            <person name="Ruan X.D."/>
            <person name="Zhao L."/>
            <person name="Wei J.T."/>
            <person name="Ye R.Z."/>
            <person name="Que T.C."/>
            <person name="Du C.H."/>
            <person name="Zhou Y.H."/>
            <person name="Cheng J.X."/>
            <person name="Dai P.F."/>
            <person name="Guo W.B."/>
            <person name="Han X.H."/>
            <person name="Huang E.J."/>
            <person name="Li L.F."/>
            <person name="Wei W."/>
            <person name="Gao Y.C."/>
            <person name="Liu J.Z."/>
            <person name="Shao H.Z."/>
            <person name="Wang X."/>
            <person name="Wang C.C."/>
            <person name="Yang T.C."/>
            <person name="Huo Q.B."/>
            <person name="Li W."/>
            <person name="Chen H.Y."/>
            <person name="Chen S.E."/>
            <person name="Zhou L.G."/>
            <person name="Ni X.B."/>
            <person name="Tian J.H."/>
            <person name="Sheng Y."/>
            <person name="Liu T."/>
            <person name="Pan Y.S."/>
            <person name="Xia L.Y."/>
            <person name="Li J."/>
            <person name="Zhao F."/>
            <person name="Cao W.C."/>
        </authorList>
    </citation>
    <scope>NUCLEOTIDE SEQUENCE [LARGE SCALE GENOMIC DNA]</scope>
    <source>
        <strain evidence="1">HaeL-2018</strain>
    </source>
</reference>
<organism evidence="1 2">
    <name type="scientific">Haemaphysalis longicornis</name>
    <name type="common">Bush tick</name>
    <dbReference type="NCBI Taxonomy" id="44386"/>
    <lineage>
        <taxon>Eukaryota</taxon>
        <taxon>Metazoa</taxon>
        <taxon>Ecdysozoa</taxon>
        <taxon>Arthropoda</taxon>
        <taxon>Chelicerata</taxon>
        <taxon>Arachnida</taxon>
        <taxon>Acari</taxon>
        <taxon>Parasitiformes</taxon>
        <taxon>Ixodida</taxon>
        <taxon>Ixodoidea</taxon>
        <taxon>Ixodidae</taxon>
        <taxon>Haemaphysalinae</taxon>
        <taxon>Haemaphysalis</taxon>
    </lineage>
</organism>
<keyword evidence="2" id="KW-1185">Reference proteome</keyword>
<dbReference type="Proteomes" id="UP000821853">
    <property type="component" value="Unassembled WGS sequence"/>
</dbReference>
<sequence>MAHLRSVYIPDGPQAQLPDYCGEDNDQLDTGITEAAVGIPRQDFKPCLAPRPHSVTNKILRNPDGAFITQLTEYYNRYRRSVTLLQDWCTDAISFVSKYGKPLALNLLHPSLLPN</sequence>
<dbReference type="OMA" id="AKMVRIP"/>
<dbReference type="AlphaFoldDB" id="A0A9J6GT89"/>
<evidence type="ECO:0000313" key="2">
    <source>
        <dbReference type="Proteomes" id="UP000821853"/>
    </source>
</evidence>
<evidence type="ECO:0000313" key="1">
    <source>
        <dbReference type="EMBL" id="KAH9378725.1"/>
    </source>
</evidence>
<dbReference type="VEuPathDB" id="VectorBase:HLOH_061722"/>
<protein>
    <submittedName>
        <fullName evidence="1">Uncharacterized protein</fullName>
    </submittedName>
</protein>
<dbReference type="EMBL" id="JABSTR010000009">
    <property type="protein sequence ID" value="KAH9378725.1"/>
    <property type="molecule type" value="Genomic_DNA"/>
</dbReference>
<accession>A0A9J6GT89</accession>
<proteinExistence type="predicted"/>
<name>A0A9J6GT89_HAELO</name>